<dbReference type="InterPro" id="IPR000073">
    <property type="entry name" value="AB_hydrolase_1"/>
</dbReference>
<dbReference type="Gene3D" id="3.40.50.1820">
    <property type="entry name" value="alpha/beta hydrolase"/>
    <property type="match status" value="1"/>
</dbReference>
<keyword evidence="3" id="KW-1185">Reference proteome</keyword>
<dbReference type="Proteomes" id="UP000535511">
    <property type="component" value="Unassembled WGS sequence"/>
</dbReference>
<feature type="domain" description="AB hydrolase-1" evidence="1">
    <location>
        <begin position="95"/>
        <end position="351"/>
    </location>
</feature>
<reference evidence="2 3" key="1">
    <citation type="submission" date="2020-07" db="EMBL/GenBank/DDBJ databases">
        <title>Sequencing the genomes of 1000 actinobacteria strains.</title>
        <authorList>
            <person name="Klenk H.-P."/>
        </authorList>
    </citation>
    <scope>NUCLEOTIDE SEQUENCE [LARGE SCALE GENOMIC DNA]</scope>
    <source>
        <strain evidence="2 3">DSM 21350</strain>
    </source>
</reference>
<dbReference type="SUPFAM" id="SSF53474">
    <property type="entry name" value="alpha/beta-Hydrolases"/>
    <property type="match status" value="1"/>
</dbReference>
<accession>A0A7Y9E458</accession>
<dbReference type="AlphaFoldDB" id="A0A7Y9E458"/>
<evidence type="ECO:0000313" key="3">
    <source>
        <dbReference type="Proteomes" id="UP000535511"/>
    </source>
</evidence>
<proteinExistence type="predicted"/>
<dbReference type="Pfam" id="PF12697">
    <property type="entry name" value="Abhydrolase_6"/>
    <property type="match status" value="1"/>
</dbReference>
<comment type="caution">
    <text evidence="2">The sequence shown here is derived from an EMBL/GenBank/DDBJ whole genome shotgun (WGS) entry which is preliminary data.</text>
</comment>
<evidence type="ECO:0000259" key="1">
    <source>
        <dbReference type="Pfam" id="PF12697"/>
    </source>
</evidence>
<name>A0A7Y9E458_9ACTN</name>
<dbReference type="InterPro" id="IPR006311">
    <property type="entry name" value="TAT_signal"/>
</dbReference>
<evidence type="ECO:0000313" key="2">
    <source>
        <dbReference type="EMBL" id="NYD40755.1"/>
    </source>
</evidence>
<dbReference type="InterPro" id="IPR050471">
    <property type="entry name" value="AB_hydrolase"/>
</dbReference>
<sequence>MSMRRRILGLAAGAAGLAAAGTAVEVARRRRRIVARRGAGDRVAFGSLRSRPVTVVADDGVPLHVEVDEVDAAEAAEAADGSGSDEGGGHPLLTVVFCHGYALNLDCWHFQRAAYRGLVRAVYYDQRSHGRSGRSTLGHATIDQLGRDLKRILDEVVPEGPVVLVGHSMGGMSIVALAEEFPGLFGDRVAGAALISTTAGGLDPSRVLLPVLPMAVGSALTHRAVAILARGHRSVDRLRRLGRGVAMVATDVWAFGDAVPASYVDCVDQMLSHTPFEVVAEFFPSFRTLDKFHAVAALAHVPTAIICGTADRLTSVGHSRKLHAHIPGSTLLECEKAGHMVILERHDQVNAELDQLLAAAAEVVDRK</sequence>
<dbReference type="GO" id="GO:0003824">
    <property type="term" value="F:catalytic activity"/>
    <property type="evidence" value="ECO:0007669"/>
    <property type="project" value="UniProtKB-ARBA"/>
</dbReference>
<dbReference type="RefSeq" id="WP_179662594.1">
    <property type="nucleotide sequence ID" value="NZ_JACCBG010000001.1"/>
</dbReference>
<protein>
    <submittedName>
        <fullName evidence="2">Pimeloyl-ACP methyl ester carboxylesterase</fullName>
    </submittedName>
</protein>
<dbReference type="PANTHER" id="PTHR43433:SF1">
    <property type="entry name" value="BLL5160 PROTEIN"/>
    <property type="match status" value="1"/>
</dbReference>
<dbReference type="InterPro" id="IPR029058">
    <property type="entry name" value="AB_hydrolase_fold"/>
</dbReference>
<dbReference type="PROSITE" id="PS51318">
    <property type="entry name" value="TAT"/>
    <property type="match status" value="1"/>
</dbReference>
<dbReference type="EMBL" id="JACCBG010000001">
    <property type="protein sequence ID" value="NYD40755.1"/>
    <property type="molecule type" value="Genomic_DNA"/>
</dbReference>
<organism evidence="2 3">
    <name type="scientific">Nocardioides panaciterrulae</name>
    <dbReference type="NCBI Taxonomy" id="661492"/>
    <lineage>
        <taxon>Bacteria</taxon>
        <taxon>Bacillati</taxon>
        <taxon>Actinomycetota</taxon>
        <taxon>Actinomycetes</taxon>
        <taxon>Propionibacteriales</taxon>
        <taxon>Nocardioidaceae</taxon>
        <taxon>Nocardioides</taxon>
    </lineage>
</organism>
<gene>
    <name evidence="2" type="ORF">BJZ21_000838</name>
</gene>
<dbReference type="PANTHER" id="PTHR43433">
    <property type="entry name" value="HYDROLASE, ALPHA/BETA FOLD FAMILY PROTEIN"/>
    <property type="match status" value="1"/>
</dbReference>